<comment type="caution">
    <text evidence="1">The sequence shown here is derived from an EMBL/GenBank/DDBJ whole genome shotgun (WGS) entry which is preliminary data.</text>
</comment>
<dbReference type="Proteomes" id="UP001595932">
    <property type="component" value="Unassembled WGS sequence"/>
</dbReference>
<reference evidence="2" key="1">
    <citation type="journal article" date="2019" name="Int. J. Syst. Evol. Microbiol.">
        <title>The Global Catalogue of Microorganisms (GCM) 10K type strain sequencing project: providing services to taxonomists for standard genome sequencing and annotation.</title>
        <authorList>
            <consortium name="The Broad Institute Genomics Platform"/>
            <consortium name="The Broad Institute Genome Sequencing Center for Infectious Disease"/>
            <person name="Wu L."/>
            <person name="Ma J."/>
        </authorList>
    </citation>
    <scope>NUCLEOTIDE SEQUENCE [LARGE SCALE GENOMIC DNA]</scope>
    <source>
        <strain evidence="2">CGMCC 1.12151</strain>
    </source>
</reference>
<evidence type="ECO:0000313" key="1">
    <source>
        <dbReference type="EMBL" id="MFC4712247.1"/>
    </source>
</evidence>
<accession>A0ABV9M8Y1</accession>
<name>A0ABV9M8Y1_9BACL</name>
<dbReference type="RefSeq" id="WP_377277315.1">
    <property type="nucleotide sequence ID" value="NZ_JBHSGL010000005.1"/>
</dbReference>
<keyword evidence="2" id="KW-1185">Reference proteome</keyword>
<evidence type="ECO:0000313" key="2">
    <source>
        <dbReference type="Proteomes" id="UP001595932"/>
    </source>
</evidence>
<gene>
    <name evidence="1" type="ORF">ACFO5U_05245</name>
</gene>
<sequence length="169" mass="18953">MIVLEYLKEFQGIIGAVIGLFSGYFLRNFGTVKSESLEFKHSPYDSGPFPGVQGYRGEEYSLLGHDFRGSILFENTSESSKSIKNLRIKAGNRTVNLKTPTEKKNMVGNIVFDDLNHLNIPAKSIVKAPIGFGFKVGDLDYQKGKKLYLEYEISGMLFTKSKKLALKIE</sequence>
<organism evidence="1 2">
    <name type="scientific">Planococcus dechangensis</name>
    <dbReference type="NCBI Taxonomy" id="1176255"/>
    <lineage>
        <taxon>Bacteria</taxon>
        <taxon>Bacillati</taxon>
        <taxon>Bacillota</taxon>
        <taxon>Bacilli</taxon>
        <taxon>Bacillales</taxon>
        <taxon>Caryophanaceae</taxon>
        <taxon>Planococcus</taxon>
    </lineage>
</organism>
<protein>
    <submittedName>
        <fullName evidence="1">Uncharacterized protein</fullName>
    </submittedName>
</protein>
<proteinExistence type="predicted"/>
<dbReference type="EMBL" id="JBHSGL010000005">
    <property type="protein sequence ID" value="MFC4712247.1"/>
    <property type="molecule type" value="Genomic_DNA"/>
</dbReference>